<feature type="compositionally biased region" description="Basic residues" evidence="1">
    <location>
        <begin position="149"/>
        <end position="162"/>
    </location>
</feature>
<feature type="chain" id="PRO_5046840898" evidence="2">
    <location>
        <begin position="23"/>
        <end position="185"/>
    </location>
</feature>
<feature type="compositionally biased region" description="Basic and acidic residues" evidence="1">
    <location>
        <begin position="135"/>
        <end position="148"/>
    </location>
</feature>
<accession>A0ABY7FXW0</accession>
<keyword evidence="4" id="KW-1185">Reference proteome</keyword>
<gene>
    <name evidence="3" type="ORF">MAR_037650</name>
</gene>
<evidence type="ECO:0000256" key="2">
    <source>
        <dbReference type="SAM" id="SignalP"/>
    </source>
</evidence>
<feature type="region of interest" description="Disordered" evidence="1">
    <location>
        <begin position="124"/>
        <end position="185"/>
    </location>
</feature>
<evidence type="ECO:0000313" key="4">
    <source>
        <dbReference type="Proteomes" id="UP001164746"/>
    </source>
</evidence>
<reference evidence="3" key="1">
    <citation type="submission" date="2022-11" db="EMBL/GenBank/DDBJ databases">
        <title>Centuries of genome instability and evolution in soft-shell clam transmissible cancer (bioRxiv).</title>
        <authorList>
            <person name="Hart S.F.M."/>
            <person name="Yonemitsu M.A."/>
            <person name="Giersch R.M."/>
            <person name="Beal B.F."/>
            <person name="Arriagada G."/>
            <person name="Davis B.W."/>
            <person name="Ostrander E.A."/>
            <person name="Goff S.P."/>
            <person name="Metzger M.J."/>
        </authorList>
    </citation>
    <scope>NUCLEOTIDE SEQUENCE</scope>
    <source>
        <strain evidence="3">MELC-2E11</strain>
        <tissue evidence="3">Siphon/mantle</tissue>
    </source>
</reference>
<evidence type="ECO:0000256" key="1">
    <source>
        <dbReference type="SAM" id="MobiDB-lite"/>
    </source>
</evidence>
<dbReference type="EMBL" id="CP111024">
    <property type="protein sequence ID" value="WAR23981.1"/>
    <property type="molecule type" value="Genomic_DNA"/>
</dbReference>
<name>A0ABY7FXW0_MYAAR</name>
<proteinExistence type="predicted"/>
<keyword evidence="2" id="KW-0732">Signal</keyword>
<evidence type="ECO:0000313" key="3">
    <source>
        <dbReference type="EMBL" id="WAR23981.1"/>
    </source>
</evidence>
<feature type="compositionally biased region" description="Basic and acidic residues" evidence="1">
    <location>
        <begin position="171"/>
        <end position="185"/>
    </location>
</feature>
<dbReference type="Proteomes" id="UP001164746">
    <property type="component" value="Chromosome 13"/>
</dbReference>
<sequence length="185" mass="20009">MNLISVLSVVLLVIHLLTSIFAQILATIRPPSEFKLHLPPINTGDKPFTFRASPLVSPGGNLVGGVGKIIWNPPGTDNKISRTMKWRNGESWSFGTEGDVGVGQQRNTRISWVVNHSPKTELSGQVGVRLNIGGEGRRRSSRRGEGGRRRSSRRGGGGRRHLSRGDGGGGEGDRLKEAKSLEEAQ</sequence>
<feature type="signal peptide" evidence="2">
    <location>
        <begin position="1"/>
        <end position="22"/>
    </location>
</feature>
<organism evidence="3 4">
    <name type="scientific">Mya arenaria</name>
    <name type="common">Soft-shell clam</name>
    <dbReference type="NCBI Taxonomy" id="6604"/>
    <lineage>
        <taxon>Eukaryota</taxon>
        <taxon>Metazoa</taxon>
        <taxon>Spiralia</taxon>
        <taxon>Lophotrochozoa</taxon>
        <taxon>Mollusca</taxon>
        <taxon>Bivalvia</taxon>
        <taxon>Autobranchia</taxon>
        <taxon>Heteroconchia</taxon>
        <taxon>Euheterodonta</taxon>
        <taxon>Imparidentia</taxon>
        <taxon>Neoheterodontei</taxon>
        <taxon>Myida</taxon>
        <taxon>Myoidea</taxon>
        <taxon>Myidae</taxon>
        <taxon>Mya</taxon>
    </lineage>
</organism>
<protein>
    <submittedName>
        <fullName evidence="3">Uncharacterized protein</fullName>
    </submittedName>
</protein>